<organism evidence="15 16">
    <name type="scientific">Evtepia gabavorous</name>
    <dbReference type="NCBI Taxonomy" id="2211183"/>
    <lineage>
        <taxon>Bacteria</taxon>
        <taxon>Bacillati</taxon>
        <taxon>Bacillota</taxon>
        <taxon>Clostridia</taxon>
        <taxon>Eubacteriales</taxon>
        <taxon>Evtepia</taxon>
    </lineage>
</organism>
<dbReference type="InterPro" id="IPR032781">
    <property type="entry name" value="ABC_tran_Xtn"/>
</dbReference>
<feature type="domain" description="ABC transporter" evidence="14">
    <location>
        <begin position="3"/>
        <end position="217"/>
    </location>
</feature>
<evidence type="ECO:0000256" key="6">
    <source>
        <dbReference type="ARBA" id="ARBA00022741"/>
    </source>
</evidence>
<dbReference type="GO" id="GO:0000049">
    <property type="term" value="F:tRNA binding"/>
    <property type="evidence" value="ECO:0007669"/>
    <property type="project" value="UniProtKB-KW"/>
</dbReference>
<evidence type="ECO:0000256" key="9">
    <source>
        <dbReference type="ARBA" id="ARBA00022845"/>
    </source>
</evidence>
<gene>
    <name evidence="15" type="ORF">DV520_10600</name>
</gene>
<dbReference type="Proteomes" id="UP000260649">
    <property type="component" value="Unassembled WGS sequence"/>
</dbReference>
<keyword evidence="8 15" id="KW-0067">ATP-binding</keyword>
<evidence type="ECO:0000256" key="7">
    <source>
        <dbReference type="ARBA" id="ARBA00022801"/>
    </source>
</evidence>
<dbReference type="Pfam" id="PF00005">
    <property type="entry name" value="ABC_tran"/>
    <property type="match status" value="2"/>
</dbReference>
<keyword evidence="6" id="KW-0547">Nucleotide-binding</keyword>
<dbReference type="Gene3D" id="3.40.50.300">
    <property type="entry name" value="P-loop containing nucleotide triphosphate hydrolases"/>
    <property type="match status" value="2"/>
</dbReference>
<name>A0A3E2B1F8_9FIRM</name>
<reference evidence="15 16" key="1">
    <citation type="submission" date="2018-07" db="EMBL/GenBank/DDBJ databases">
        <title>GABA Modulating Bacteria of the Human Gut Microbiota.</title>
        <authorList>
            <person name="Strandwitz P."/>
            <person name="Kim K.H."/>
            <person name="Terekhova D."/>
            <person name="Liu J.K."/>
            <person name="Sharma A."/>
            <person name="Levering J."/>
            <person name="Mcdonald D."/>
            <person name="Dietrich D."/>
            <person name="Ramadhar T.R."/>
            <person name="Lekbua A."/>
            <person name="Mroue N."/>
            <person name="Liston C."/>
            <person name="Stewart E.J."/>
            <person name="Dubin M.J."/>
            <person name="Zengler K."/>
            <person name="Knight R."/>
            <person name="Gilbert J.A."/>
            <person name="Clardy J."/>
            <person name="Lewis K."/>
        </authorList>
    </citation>
    <scope>NUCLEOTIDE SEQUENCE [LARGE SCALE GENOMIC DNA]</scope>
    <source>
        <strain evidence="15 16">KLE1738</strain>
    </source>
</reference>
<evidence type="ECO:0000256" key="3">
    <source>
        <dbReference type="ARBA" id="ARBA00022555"/>
    </source>
</evidence>
<dbReference type="InterPro" id="IPR017871">
    <property type="entry name" value="ABC_transporter-like_CS"/>
</dbReference>
<dbReference type="InterPro" id="IPR027417">
    <property type="entry name" value="P-loop_NTPase"/>
</dbReference>
<keyword evidence="10" id="KW-0694">RNA-binding</keyword>
<dbReference type="InterPro" id="IPR051309">
    <property type="entry name" value="ABCF_ATPase"/>
</dbReference>
<proteinExistence type="inferred from homology"/>
<dbReference type="GeneID" id="97996184"/>
<dbReference type="GO" id="GO:0006417">
    <property type="term" value="P:regulation of translation"/>
    <property type="evidence" value="ECO:0007669"/>
    <property type="project" value="UniProtKB-KW"/>
</dbReference>
<keyword evidence="4" id="KW-0699">rRNA-binding</keyword>
<dbReference type="EMBL" id="QQRQ01000026">
    <property type="protein sequence ID" value="RFT05824.1"/>
    <property type="molecule type" value="Genomic_DNA"/>
</dbReference>
<evidence type="ECO:0000256" key="2">
    <source>
        <dbReference type="ARBA" id="ARBA00022490"/>
    </source>
</evidence>
<keyword evidence="3" id="KW-0820">tRNA-binding</keyword>
<evidence type="ECO:0000313" key="16">
    <source>
        <dbReference type="Proteomes" id="UP000260649"/>
    </source>
</evidence>
<dbReference type="GO" id="GO:0005524">
    <property type="term" value="F:ATP binding"/>
    <property type="evidence" value="ECO:0007669"/>
    <property type="project" value="UniProtKB-KW"/>
</dbReference>
<evidence type="ECO:0000313" key="15">
    <source>
        <dbReference type="EMBL" id="RFT05824.1"/>
    </source>
</evidence>
<evidence type="ECO:0000256" key="4">
    <source>
        <dbReference type="ARBA" id="ARBA00022730"/>
    </source>
</evidence>
<dbReference type="GO" id="GO:0003677">
    <property type="term" value="F:DNA binding"/>
    <property type="evidence" value="ECO:0007669"/>
    <property type="project" value="InterPro"/>
</dbReference>
<evidence type="ECO:0000256" key="8">
    <source>
        <dbReference type="ARBA" id="ARBA00022840"/>
    </source>
</evidence>
<evidence type="ECO:0000256" key="5">
    <source>
        <dbReference type="ARBA" id="ARBA00022737"/>
    </source>
</evidence>
<dbReference type="PANTHER" id="PTHR42855:SF1">
    <property type="entry name" value="ABC TRANSPORTER DOMAIN-CONTAINING PROTEIN"/>
    <property type="match status" value="1"/>
</dbReference>
<keyword evidence="5" id="KW-0677">Repeat</keyword>
<dbReference type="PROSITE" id="PS50893">
    <property type="entry name" value="ABC_TRANSPORTER_2"/>
    <property type="match status" value="2"/>
</dbReference>
<dbReference type="Gene3D" id="1.10.287.380">
    <property type="entry name" value="Valyl-tRNA synthetase, C-terminal domain"/>
    <property type="match status" value="1"/>
</dbReference>
<dbReference type="AlphaFoldDB" id="A0A3E2B1F8"/>
<feature type="domain" description="ABC transporter" evidence="14">
    <location>
        <begin position="281"/>
        <end position="498"/>
    </location>
</feature>
<keyword evidence="11" id="KW-0648">Protein biosynthesis</keyword>
<evidence type="ECO:0000256" key="10">
    <source>
        <dbReference type="ARBA" id="ARBA00022884"/>
    </source>
</evidence>
<evidence type="ECO:0000256" key="13">
    <source>
        <dbReference type="SAM" id="MobiDB-lite"/>
    </source>
</evidence>
<dbReference type="InterPro" id="IPR037118">
    <property type="entry name" value="Val-tRNA_synth_C_sf"/>
</dbReference>
<dbReference type="OrthoDB" id="9801441at2"/>
<keyword evidence="12" id="KW-0175">Coiled coil</keyword>
<sequence length="593" mass="66329">MLLSAEHISLNFGLKPLLDDVTLYLSQGDKVGLIGINGTGKSSFLRVLAGQQPPDQGSVTRDPNVQVCFLPQNPPMEAGATVLEQVFAGFSPDTRALLDYEAKAMLTRLGLTDFAQPVGTLSGGQRKRVALAAVLLHPADVLILDEPTNHLDSDMVLWLEDRLRKFNGGLIMVTHDRYFLERVCNRITELSHCHIRHYEANYSKYLAIKTQQEEREQAAQRKRQSILRVEYQWIMRGAQARRTKNKDRIARYEALKAQTGPETDGAVQMATLSSRLGRKTVELHGVSKAFGDRVVLQSFSYGVGREDRVGIVGRNGAGKSTLLNLLAGKLAPDSGTIDWGETVRIGYFSQEGRELDPDQRVYDFIHSIAGEVKTREGNFSAAQMMERFLFPTQLQGQPIGKLSGGERRRLYLLSVLMEAPNILLLDEPTNDLDVTTLAILESYLETFPGAVIAVSHDRYFLDKMAREIFEVGEGGVVRRYTGNYTDYLEKRTQVAASREKAPKKPAPGRPQRPKKLKFTFKEQREFDTIEDDIAALETSIGALEAQMAACGSDYVKLQELTEEQAREKAALEEKMERWVYLTELAEKIAAQEG</sequence>
<feature type="coiled-coil region" evidence="12">
    <location>
        <begin position="526"/>
        <end position="577"/>
    </location>
</feature>
<dbReference type="RefSeq" id="WP_117142733.1">
    <property type="nucleotide sequence ID" value="NZ_CAKXKJ010000048.1"/>
</dbReference>
<dbReference type="PROSITE" id="PS00211">
    <property type="entry name" value="ABC_TRANSPORTER_1"/>
    <property type="match status" value="1"/>
</dbReference>
<comment type="similarity">
    <text evidence="1">Belongs to the ABC transporter superfamily. ABCF family. Translational throttle EttA subfamily.</text>
</comment>
<accession>A0A3E2B1F8</accession>
<evidence type="ECO:0000256" key="11">
    <source>
        <dbReference type="ARBA" id="ARBA00022917"/>
    </source>
</evidence>
<dbReference type="GO" id="GO:0016887">
    <property type="term" value="F:ATP hydrolysis activity"/>
    <property type="evidence" value="ECO:0007669"/>
    <property type="project" value="InterPro"/>
</dbReference>
<dbReference type="InterPro" id="IPR003593">
    <property type="entry name" value="AAA+_ATPase"/>
</dbReference>
<dbReference type="Pfam" id="PF12848">
    <property type="entry name" value="ABC_tran_Xtn"/>
    <property type="match status" value="1"/>
</dbReference>
<dbReference type="SMART" id="SM00382">
    <property type="entry name" value="AAA"/>
    <property type="match status" value="2"/>
</dbReference>
<evidence type="ECO:0000256" key="12">
    <source>
        <dbReference type="SAM" id="Coils"/>
    </source>
</evidence>
<comment type="caution">
    <text evidence="15">The sequence shown here is derived from an EMBL/GenBank/DDBJ whole genome shotgun (WGS) entry which is preliminary data.</text>
</comment>
<protein>
    <submittedName>
        <fullName evidence="15">ABC transporter ATP-binding protein</fullName>
    </submittedName>
</protein>
<dbReference type="SUPFAM" id="SSF52540">
    <property type="entry name" value="P-loop containing nucleoside triphosphate hydrolases"/>
    <property type="match status" value="2"/>
</dbReference>
<dbReference type="GO" id="GO:0019843">
    <property type="term" value="F:rRNA binding"/>
    <property type="evidence" value="ECO:0007669"/>
    <property type="project" value="UniProtKB-KW"/>
</dbReference>
<feature type="region of interest" description="Disordered" evidence="13">
    <location>
        <begin position="493"/>
        <end position="513"/>
    </location>
</feature>
<dbReference type="Pfam" id="PF16326">
    <property type="entry name" value="ABC_tran_CTD"/>
    <property type="match status" value="1"/>
</dbReference>
<dbReference type="FunFam" id="3.40.50.300:FF:000183">
    <property type="entry name" value="ABC transporter ATP-binding protein yjjK"/>
    <property type="match status" value="1"/>
</dbReference>
<dbReference type="InterPro" id="IPR032524">
    <property type="entry name" value="ABC_tran_C"/>
</dbReference>
<evidence type="ECO:0000259" key="14">
    <source>
        <dbReference type="PROSITE" id="PS50893"/>
    </source>
</evidence>
<keyword evidence="9" id="KW-0810">Translation regulation</keyword>
<keyword evidence="7" id="KW-0378">Hydrolase</keyword>
<dbReference type="CDD" id="cd03221">
    <property type="entry name" value="ABCF_EF-3"/>
    <property type="match status" value="2"/>
</dbReference>
<keyword evidence="16" id="KW-1185">Reference proteome</keyword>
<evidence type="ECO:0000256" key="1">
    <source>
        <dbReference type="ARBA" id="ARBA00005868"/>
    </source>
</evidence>
<dbReference type="InterPro" id="IPR003439">
    <property type="entry name" value="ABC_transporter-like_ATP-bd"/>
</dbReference>
<keyword evidence="2" id="KW-0963">Cytoplasm</keyword>
<dbReference type="PANTHER" id="PTHR42855">
    <property type="entry name" value="ABC TRANSPORTER ATP-BINDING SUBUNIT"/>
    <property type="match status" value="1"/>
</dbReference>
<dbReference type="GO" id="GO:0006412">
    <property type="term" value="P:translation"/>
    <property type="evidence" value="ECO:0007669"/>
    <property type="project" value="UniProtKB-KW"/>
</dbReference>
<feature type="compositionally biased region" description="Basic and acidic residues" evidence="13">
    <location>
        <begin position="493"/>
        <end position="502"/>
    </location>
</feature>
<dbReference type="FunFam" id="3.40.50.300:FF:000011">
    <property type="entry name" value="Putative ABC transporter ATP-binding component"/>
    <property type="match status" value="1"/>
</dbReference>